<keyword evidence="2" id="KW-1185">Reference proteome</keyword>
<reference evidence="1 2" key="1">
    <citation type="submission" date="2021-02" db="EMBL/GenBank/DDBJ databases">
        <title>Niveibacterium changnyeongensis HC41.</title>
        <authorList>
            <person name="Kang M."/>
        </authorList>
    </citation>
    <scope>NUCLEOTIDE SEQUENCE [LARGE SCALE GENOMIC DNA]</scope>
    <source>
        <strain evidence="1 2">HC41</strain>
    </source>
</reference>
<gene>
    <name evidence="1" type="ORF">JY500_20870</name>
</gene>
<organism evidence="1 2">
    <name type="scientific">Niveibacterium microcysteis</name>
    <dbReference type="NCBI Taxonomy" id="2811415"/>
    <lineage>
        <taxon>Bacteria</taxon>
        <taxon>Pseudomonadati</taxon>
        <taxon>Pseudomonadota</taxon>
        <taxon>Betaproteobacteria</taxon>
        <taxon>Rhodocyclales</taxon>
        <taxon>Rhodocyclaceae</taxon>
        <taxon>Niveibacterium</taxon>
    </lineage>
</organism>
<dbReference type="EMBL" id="CP071060">
    <property type="protein sequence ID" value="QSI76869.1"/>
    <property type="molecule type" value="Genomic_DNA"/>
</dbReference>
<sequence>MNPTFVSCGAVRRLLLVMLCGALSACGGIAYHLPEHSAERMSVPQTMRPGEQRLALSTPARLPAPGGFEMGLASEDPDVVTVVVREGGMGATESSLLARASGRTRVHYVNRFALPRDSSLRIPLDTLQAVSLGSFAVTVK</sequence>
<name>A0ABX7M518_9RHOO</name>
<accession>A0ABX7M518</accession>
<protein>
    <submittedName>
        <fullName evidence="1">Uncharacterized protein</fullName>
    </submittedName>
</protein>
<dbReference type="Proteomes" id="UP000663570">
    <property type="component" value="Chromosome"/>
</dbReference>
<dbReference type="RefSeq" id="WP_172202368.1">
    <property type="nucleotide sequence ID" value="NZ_CP071060.1"/>
</dbReference>
<evidence type="ECO:0000313" key="1">
    <source>
        <dbReference type="EMBL" id="QSI76869.1"/>
    </source>
</evidence>
<evidence type="ECO:0000313" key="2">
    <source>
        <dbReference type="Proteomes" id="UP000663570"/>
    </source>
</evidence>
<proteinExistence type="predicted"/>